<dbReference type="AlphaFoldDB" id="A0AAE1QEX5"/>
<dbReference type="EMBL" id="JAWZYT010000298">
    <property type="protein sequence ID" value="KAK4325091.1"/>
    <property type="molecule type" value="Genomic_DNA"/>
</dbReference>
<keyword evidence="1" id="KW-0812">Transmembrane</keyword>
<dbReference type="PANTHER" id="PTHR46599:SF6">
    <property type="entry name" value="DUAL SPECIFICITY PHOSPHATASE 26"/>
    <property type="match status" value="1"/>
</dbReference>
<keyword evidence="4" id="KW-1185">Reference proteome</keyword>
<feature type="transmembrane region" description="Helical" evidence="1">
    <location>
        <begin position="66"/>
        <end position="86"/>
    </location>
</feature>
<evidence type="ECO:0000259" key="2">
    <source>
        <dbReference type="Pfam" id="PF13843"/>
    </source>
</evidence>
<evidence type="ECO:0000256" key="1">
    <source>
        <dbReference type="SAM" id="Phobius"/>
    </source>
</evidence>
<dbReference type="PANTHER" id="PTHR46599">
    <property type="entry name" value="PIGGYBAC TRANSPOSABLE ELEMENT-DERIVED PROTEIN 4"/>
    <property type="match status" value="1"/>
</dbReference>
<evidence type="ECO:0000313" key="3">
    <source>
        <dbReference type="EMBL" id="KAK4325091.1"/>
    </source>
</evidence>
<sequence>MMVSYNPNKGKIVLFLSSKHNRPEIAEDKKPKIIHYYNKTKGGVDLLDMMCGRYSCSKKTQRWPLFLFYGVLNIVVTIAFILCNMIKGIKVRRTFMHNLAEELVRPWAERRLQQRGMKSSVMNVIRSCFNISHDRPQDRPAATDRHAKRRCCFCPWKTAKQTRTVCANCNKHVCPVHSDVLCNVCQQ</sequence>
<dbReference type="InterPro" id="IPR029526">
    <property type="entry name" value="PGBD"/>
</dbReference>
<comment type="caution">
    <text evidence="3">The sequence shown here is derived from an EMBL/GenBank/DDBJ whole genome shotgun (WGS) entry which is preliminary data.</text>
</comment>
<keyword evidence="1" id="KW-1133">Transmembrane helix</keyword>
<gene>
    <name evidence="3" type="ORF">Pmani_004247</name>
</gene>
<dbReference type="Pfam" id="PF13843">
    <property type="entry name" value="DDE_Tnp_1_7"/>
    <property type="match status" value="1"/>
</dbReference>
<accession>A0AAE1QEX5</accession>
<organism evidence="3 4">
    <name type="scientific">Petrolisthes manimaculis</name>
    <dbReference type="NCBI Taxonomy" id="1843537"/>
    <lineage>
        <taxon>Eukaryota</taxon>
        <taxon>Metazoa</taxon>
        <taxon>Ecdysozoa</taxon>
        <taxon>Arthropoda</taxon>
        <taxon>Crustacea</taxon>
        <taxon>Multicrustacea</taxon>
        <taxon>Malacostraca</taxon>
        <taxon>Eumalacostraca</taxon>
        <taxon>Eucarida</taxon>
        <taxon>Decapoda</taxon>
        <taxon>Pleocyemata</taxon>
        <taxon>Anomura</taxon>
        <taxon>Galatheoidea</taxon>
        <taxon>Porcellanidae</taxon>
        <taxon>Petrolisthes</taxon>
    </lineage>
</organism>
<name>A0AAE1QEX5_9EUCA</name>
<keyword evidence="1" id="KW-0472">Membrane</keyword>
<proteinExistence type="predicted"/>
<protein>
    <recommendedName>
        <fullName evidence="2">PiggyBac transposable element-derived protein domain-containing protein</fullName>
    </recommendedName>
</protein>
<evidence type="ECO:0000313" key="4">
    <source>
        <dbReference type="Proteomes" id="UP001292094"/>
    </source>
</evidence>
<dbReference type="Proteomes" id="UP001292094">
    <property type="component" value="Unassembled WGS sequence"/>
</dbReference>
<feature type="domain" description="PiggyBac transposable element-derived protein" evidence="2">
    <location>
        <begin position="1"/>
        <end position="77"/>
    </location>
</feature>
<reference evidence="3" key="1">
    <citation type="submission" date="2023-11" db="EMBL/GenBank/DDBJ databases">
        <title>Genome assemblies of two species of porcelain crab, Petrolisthes cinctipes and Petrolisthes manimaculis (Anomura: Porcellanidae).</title>
        <authorList>
            <person name="Angst P."/>
        </authorList>
    </citation>
    <scope>NUCLEOTIDE SEQUENCE</scope>
    <source>
        <strain evidence="3">PB745_02</strain>
        <tissue evidence="3">Gill</tissue>
    </source>
</reference>